<feature type="non-terminal residue" evidence="1">
    <location>
        <position position="1"/>
    </location>
</feature>
<sequence>HQALNNVKKIVAKSGYHSDKILETDNELADDEKKKRIQHSLDNNHNNHKTDIDDNSTSPVRAFSYASGDSDNYLESGAIVLDTYFVSGSALSSSAPSSSAPDIYSGFGSRSGAIASNTNAASNTNQYAALNTNCYSAPDTNHYAASNANCFDAPKNNHSAAPNTNCSDTNNHSTAPVININAPETICNRSFSSITLNIISYNF</sequence>
<proteinExistence type="predicted"/>
<organism evidence="1 2">
    <name type="scientific">Dentiscutata heterogama</name>
    <dbReference type="NCBI Taxonomy" id="1316150"/>
    <lineage>
        <taxon>Eukaryota</taxon>
        <taxon>Fungi</taxon>
        <taxon>Fungi incertae sedis</taxon>
        <taxon>Mucoromycota</taxon>
        <taxon>Glomeromycotina</taxon>
        <taxon>Glomeromycetes</taxon>
        <taxon>Diversisporales</taxon>
        <taxon>Gigasporaceae</taxon>
        <taxon>Dentiscutata</taxon>
    </lineage>
</organism>
<protein>
    <submittedName>
        <fullName evidence="1">15779_t:CDS:1</fullName>
    </submittedName>
</protein>
<comment type="caution">
    <text evidence="1">The sequence shown here is derived from an EMBL/GenBank/DDBJ whole genome shotgun (WGS) entry which is preliminary data.</text>
</comment>
<accession>A0ACA9KA13</accession>
<gene>
    <name evidence="1" type="ORF">DHETER_LOCUS1191</name>
</gene>
<keyword evidence="2" id="KW-1185">Reference proteome</keyword>
<name>A0ACA9KA13_9GLOM</name>
<evidence type="ECO:0000313" key="1">
    <source>
        <dbReference type="EMBL" id="CAG8458986.1"/>
    </source>
</evidence>
<reference evidence="1" key="1">
    <citation type="submission" date="2021-06" db="EMBL/GenBank/DDBJ databases">
        <authorList>
            <person name="Kallberg Y."/>
            <person name="Tangrot J."/>
            <person name="Rosling A."/>
        </authorList>
    </citation>
    <scope>NUCLEOTIDE SEQUENCE</scope>
    <source>
        <strain evidence="1">IL203A</strain>
    </source>
</reference>
<dbReference type="EMBL" id="CAJVPU010000686">
    <property type="protein sequence ID" value="CAG8458986.1"/>
    <property type="molecule type" value="Genomic_DNA"/>
</dbReference>
<dbReference type="Proteomes" id="UP000789702">
    <property type="component" value="Unassembled WGS sequence"/>
</dbReference>
<evidence type="ECO:0000313" key="2">
    <source>
        <dbReference type="Proteomes" id="UP000789702"/>
    </source>
</evidence>